<reference evidence="2 3" key="1">
    <citation type="journal article" date="2015" name="Genome Biol. Evol.">
        <title>Comparative Genomics of a Bacterivorous Green Alga Reveals Evolutionary Causalities and Consequences of Phago-Mixotrophic Mode of Nutrition.</title>
        <authorList>
            <person name="Burns J.A."/>
            <person name="Paasch A."/>
            <person name="Narechania A."/>
            <person name="Kim E."/>
        </authorList>
    </citation>
    <scope>NUCLEOTIDE SEQUENCE [LARGE SCALE GENOMIC DNA]</scope>
    <source>
        <strain evidence="2 3">PLY_AMNH</strain>
    </source>
</reference>
<dbReference type="EMBL" id="LGRX02013136">
    <property type="protein sequence ID" value="KAK3266400.1"/>
    <property type="molecule type" value="Genomic_DNA"/>
</dbReference>
<dbReference type="InterPro" id="IPR002925">
    <property type="entry name" value="Dienelactn_hydro"/>
</dbReference>
<dbReference type="SUPFAM" id="SSF53474">
    <property type="entry name" value="alpha/beta-Hydrolases"/>
    <property type="match status" value="1"/>
</dbReference>
<dbReference type="Pfam" id="PF01738">
    <property type="entry name" value="DLH"/>
    <property type="match status" value="1"/>
</dbReference>
<dbReference type="PANTHER" id="PTHR17630:SF44">
    <property type="entry name" value="PROTEIN AIM2"/>
    <property type="match status" value="1"/>
</dbReference>
<feature type="domain" description="Dienelactone hydrolase" evidence="1">
    <location>
        <begin position="87"/>
        <end position="319"/>
    </location>
</feature>
<dbReference type="InterPro" id="IPR029058">
    <property type="entry name" value="AB_hydrolase_fold"/>
</dbReference>
<proteinExistence type="predicted"/>
<comment type="caution">
    <text evidence="2">The sequence shown here is derived from an EMBL/GenBank/DDBJ whole genome shotgun (WGS) entry which is preliminary data.</text>
</comment>
<protein>
    <recommendedName>
        <fullName evidence="1">Dienelactone hydrolase domain-containing protein</fullName>
    </recommendedName>
</protein>
<keyword evidence="3" id="KW-1185">Reference proteome</keyword>
<organism evidence="2 3">
    <name type="scientific">Cymbomonas tetramitiformis</name>
    <dbReference type="NCBI Taxonomy" id="36881"/>
    <lineage>
        <taxon>Eukaryota</taxon>
        <taxon>Viridiplantae</taxon>
        <taxon>Chlorophyta</taxon>
        <taxon>Pyramimonadophyceae</taxon>
        <taxon>Pyramimonadales</taxon>
        <taxon>Pyramimonadaceae</taxon>
        <taxon>Cymbomonas</taxon>
    </lineage>
</organism>
<evidence type="ECO:0000259" key="1">
    <source>
        <dbReference type="Pfam" id="PF01738"/>
    </source>
</evidence>
<accession>A0AAE0FVI3</accession>
<dbReference type="AlphaFoldDB" id="A0AAE0FVI3"/>
<sequence length="320" mass="35981">MLNFASLQSHNHVQKKQYRIMRNVPLLRNRNPSIPYSRGVRALKVCCISSPCCPQKSEPVTLAASDYVPLGKTYTLSHEDGSEFVTVYVSPPPKASSSAILVAHDIGGPYTGRHREVCDQLAKEGYWVAMPDLFQGSMPEELPPWYGLPLLIPKALGNINRPWSSTEPELRKVIEHLVTEEGVDRIGILGFCYGAFIVFKVSGEEFSHLHPQVKCGVSMHPSVHNVASFKGEDQWDIVQSVSVPQMILATNGEPADWRPGGKTERVLQNKQELPEPRCVFDIFPNRLHGFFTRGDPHKADVKKDMDRAFELTLEFLRQHL</sequence>
<evidence type="ECO:0000313" key="3">
    <source>
        <dbReference type="Proteomes" id="UP001190700"/>
    </source>
</evidence>
<dbReference type="PANTHER" id="PTHR17630">
    <property type="entry name" value="DIENELACTONE HYDROLASE"/>
    <property type="match status" value="1"/>
</dbReference>
<evidence type="ECO:0000313" key="2">
    <source>
        <dbReference type="EMBL" id="KAK3266400.1"/>
    </source>
</evidence>
<dbReference type="Proteomes" id="UP001190700">
    <property type="component" value="Unassembled WGS sequence"/>
</dbReference>
<dbReference type="Gene3D" id="3.40.50.1820">
    <property type="entry name" value="alpha/beta hydrolase"/>
    <property type="match status" value="1"/>
</dbReference>
<dbReference type="GO" id="GO:0016787">
    <property type="term" value="F:hydrolase activity"/>
    <property type="evidence" value="ECO:0007669"/>
    <property type="project" value="InterPro"/>
</dbReference>
<gene>
    <name evidence="2" type="ORF">CYMTET_24974</name>
</gene>
<name>A0AAE0FVI3_9CHLO</name>